<organism evidence="3 4">
    <name type="scientific">Dictyobacter halimunensis</name>
    <dbReference type="NCBI Taxonomy" id="3026934"/>
    <lineage>
        <taxon>Bacteria</taxon>
        <taxon>Bacillati</taxon>
        <taxon>Chloroflexota</taxon>
        <taxon>Ktedonobacteria</taxon>
        <taxon>Ktedonobacterales</taxon>
        <taxon>Dictyobacteraceae</taxon>
        <taxon>Dictyobacter</taxon>
    </lineage>
</organism>
<reference evidence="3 4" key="1">
    <citation type="submission" date="2023-02" db="EMBL/GenBank/DDBJ databases">
        <title>Dictyobacter halimunensis sp. nov., a new member of the class Ktedonobacteria from forest soil in a geothermal area.</title>
        <authorList>
            <person name="Rachmania M.K."/>
            <person name="Ningsih F."/>
            <person name="Sakai Y."/>
            <person name="Yabe S."/>
            <person name="Yokota A."/>
            <person name="Sjamsuridzal W."/>
        </authorList>
    </citation>
    <scope>NUCLEOTIDE SEQUENCE [LARGE SCALE GENOMIC DNA]</scope>
    <source>
        <strain evidence="3 4">S3.2.2.5</strain>
    </source>
</reference>
<gene>
    <name evidence="3" type="ORF">KDH_49340</name>
</gene>
<dbReference type="EMBL" id="BSRI01000002">
    <property type="protein sequence ID" value="GLV58100.1"/>
    <property type="molecule type" value="Genomic_DNA"/>
</dbReference>
<evidence type="ECO:0008006" key="5">
    <source>
        <dbReference type="Google" id="ProtNLM"/>
    </source>
</evidence>
<feature type="chain" id="PRO_5047283046" description="LppX_LprAFG lipoprotein" evidence="2">
    <location>
        <begin position="19"/>
        <end position="306"/>
    </location>
</feature>
<evidence type="ECO:0000256" key="2">
    <source>
        <dbReference type="SAM" id="SignalP"/>
    </source>
</evidence>
<name>A0ABQ6FXW8_9CHLR</name>
<sequence length="306" mass="32608">MKAGKTFSFMFLCMVALALFISACSQTTTGTNTGNTNKPSDLTAQQVLQKSADAMKKLKSSHIDVKSNTSVQAVEAKSTNNGKTPAATNVNVSMTGSGDQQGPDQQQMSLNVNSAQQTTKLAEVVSGNKVYIQNNLGKWYVLDKQQIAGANSNMFSGVTVDQNSLLGLVQNVKLTDHGDDTQAGPSMRHLTASLDKAALQQVLTQNPQLKGSLGQQNIDTILKSAKQFNAVVDVWIDESKFYVHRTQLKLDIVADTTAVSNNSPSAAKSSATTVVDLSKFDQPVTIKVPTNATPTNNPATVFGLPQ</sequence>
<dbReference type="InterPro" id="IPR029046">
    <property type="entry name" value="LolA/LolB/LppX"/>
</dbReference>
<dbReference type="PROSITE" id="PS51257">
    <property type="entry name" value="PROKAR_LIPOPROTEIN"/>
    <property type="match status" value="1"/>
</dbReference>
<feature type="region of interest" description="Disordered" evidence="1">
    <location>
        <begin position="69"/>
        <end position="106"/>
    </location>
</feature>
<feature type="compositionally biased region" description="Polar residues" evidence="1">
    <location>
        <begin position="69"/>
        <end position="97"/>
    </location>
</feature>
<dbReference type="SUPFAM" id="SSF89392">
    <property type="entry name" value="Prokaryotic lipoproteins and lipoprotein localization factors"/>
    <property type="match status" value="1"/>
</dbReference>
<protein>
    <recommendedName>
        <fullName evidence="5">LppX_LprAFG lipoprotein</fullName>
    </recommendedName>
</protein>
<dbReference type="InterPro" id="IPR046720">
    <property type="entry name" value="DUF6612"/>
</dbReference>
<dbReference type="Gene3D" id="2.50.20.20">
    <property type="match status" value="1"/>
</dbReference>
<proteinExistence type="predicted"/>
<dbReference type="Proteomes" id="UP001344906">
    <property type="component" value="Unassembled WGS sequence"/>
</dbReference>
<feature type="signal peptide" evidence="2">
    <location>
        <begin position="1"/>
        <end position="18"/>
    </location>
</feature>
<keyword evidence="4" id="KW-1185">Reference proteome</keyword>
<accession>A0ABQ6FXW8</accession>
<evidence type="ECO:0000313" key="3">
    <source>
        <dbReference type="EMBL" id="GLV58100.1"/>
    </source>
</evidence>
<evidence type="ECO:0000313" key="4">
    <source>
        <dbReference type="Proteomes" id="UP001344906"/>
    </source>
</evidence>
<evidence type="ECO:0000256" key="1">
    <source>
        <dbReference type="SAM" id="MobiDB-lite"/>
    </source>
</evidence>
<keyword evidence="2" id="KW-0732">Signal</keyword>
<comment type="caution">
    <text evidence="3">The sequence shown here is derived from an EMBL/GenBank/DDBJ whole genome shotgun (WGS) entry which is preliminary data.</text>
</comment>
<dbReference type="RefSeq" id="WP_338254209.1">
    <property type="nucleotide sequence ID" value="NZ_BSRI01000002.1"/>
</dbReference>
<dbReference type="Pfam" id="PF20316">
    <property type="entry name" value="DUF6612"/>
    <property type="match status" value="1"/>
</dbReference>